<dbReference type="Proteomes" id="UP000215086">
    <property type="component" value="Chromosome"/>
</dbReference>
<sequence>MPLGKPDGNRPCDVAVLGTWPGGVSTGGNAADKDKKSSPKKDEGHPRVRALGQSHRWNPKQKGKLYHPVRRMR</sequence>
<proteinExistence type="predicted"/>
<feature type="compositionally biased region" description="Basic residues" evidence="1">
    <location>
        <begin position="57"/>
        <end position="73"/>
    </location>
</feature>
<protein>
    <submittedName>
        <fullName evidence="2">Uncharacterized protein</fullName>
    </submittedName>
</protein>
<evidence type="ECO:0000313" key="3">
    <source>
        <dbReference type="Proteomes" id="UP000215086"/>
    </source>
</evidence>
<dbReference type="EMBL" id="CP018477">
    <property type="protein sequence ID" value="ASV72644.1"/>
    <property type="molecule type" value="Genomic_DNA"/>
</dbReference>
<dbReference type="AlphaFoldDB" id="A0A286R9K9"/>
<organism evidence="2 3">
    <name type="scientific">Thermogutta terrifontis</name>
    <dbReference type="NCBI Taxonomy" id="1331910"/>
    <lineage>
        <taxon>Bacteria</taxon>
        <taxon>Pseudomonadati</taxon>
        <taxon>Planctomycetota</taxon>
        <taxon>Planctomycetia</taxon>
        <taxon>Pirellulales</taxon>
        <taxon>Thermoguttaceae</taxon>
        <taxon>Thermogutta</taxon>
    </lineage>
</organism>
<keyword evidence="3" id="KW-1185">Reference proteome</keyword>
<evidence type="ECO:0000256" key="1">
    <source>
        <dbReference type="SAM" id="MobiDB-lite"/>
    </source>
</evidence>
<name>A0A286R9K9_9BACT</name>
<evidence type="ECO:0000313" key="2">
    <source>
        <dbReference type="EMBL" id="ASV72644.1"/>
    </source>
</evidence>
<accession>A0A286R9K9</accession>
<feature type="region of interest" description="Disordered" evidence="1">
    <location>
        <begin position="1"/>
        <end position="73"/>
    </location>
</feature>
<feature type="compositionally biased region" description="Basic and acidic residues" evidence="1">
    <location>
        <begin position="31"/>
        <end position="46"/>
    </location>
</feature>
<reference evidence="2 3" key="1">
    <citation type="journal article" name="Front. Microbiol.">
        <title>Sugar Metabolism of the First Thermophilic Planctomycete Thermogutta terrifontis: Comparative Genomic and Transcriptomic Approaches.</title>
        <authorList>
            <person name="Elcheninov A.G."/>
            <person name="Menzel P."/>
            <person name="Gudbergsdottir S.R."/>
            <person name="Slesarev A.I."/>
            <person name="Kadnikov V.V."/>
            <person name="Krogh A."/>
            <person name="Bonch-Osmolovskaya E.A."/>
            <person name="Peng X."/>
            <person name="Kublanov I.V."/>
        </authorList>
    </citation>
    <scope>NUCLEOTIDE SEQUENCE [LARGE SCALE GENOMIC DNA]</scope>
    <source>
        <strain evidence="2 3">R1</strain>
    </source>
</reference>
<dbReference type="KEGG" id="ttf:THTE_0042"/>
<gene>
    <name evidence="2" type="ORF">THTE_0042</name>
</gene>